<dbReference type="Proteomes" id="UP000064893">
    <property type="component" value="Chromosome"/>
</dbReference>
<keyword evidence="1" id="KW-1133">Transmembrane helix</keyword>
<keyword evidence="1" id="KW-0812">Transmembrane</keyword>
<dbReference type="NCBIfam" id="NF037970">
    <property type="entry name" value="vanZ_1"/>
    <property type="match status" value="1"/>
</dbReference>
<protein>
    <submittedName>
        <fullName evidence="3">Putative integral membrane protein</fullName>
    </submittedName>
</protein>
<sequence length="149" mass="17534">MIKIISALPLFPRLCFLKIRKSYIRTNYTRMSQKTFRIIFWLLIISFIVISSIPNSALNRTVQADSFTFRLDYVLHFIAYLVIGVLAALAYKPNWKVFLLLIVFAMAEEGHQYWIPHRTMNPVDFMFDVLGLVVAMTGFYVKKYIRKQI</sequence>
<feature type="transmembrane region" description="Helical" evidence="1">
    <location>
        <begin position="98"/>
        <end position="115"/>
    </location>
</feature>
<evidence type="ECO:0000259" key="2">
    <source>
        <dbReference type="Pfam" id="PF04892"/>
    </source>
</evidence>
<evidence type="ECO:0000313" key="3">
    <source>
        <dbReference type="EMBL" id="ALO15795.1"/>
    </source>
</evidence>
<dbReference type="Pfam" id="PF04892">
    <property type="entry name" value="VanZ"/>
    <property type="match status" value="1"/>
</dbReference>
<dbReference type="KEGG" id="blq:L21SP5_02162"/>
<keyword evidence="1" id="KW-0472">Membrane</keyword>
<feature type="transmembrane region" description="Helical" evidence="1">
    <location>
        <begin position="35"/>
        <end position="53"/>
    </location>
</feature>
<dbReference type="RefSeq" id="WP_057953226.1">
    <property type="nucleotide sequence ID" value="NZ_CP013118.1"/>
</dbReference>
<gene>
    <name evidence="3" type="ORF">L21SP5_02162</name>
</gene>
<feature type="domain" description="VanZ-like" evidence="2">
    <location>
        <begin position="25"/>
        <end position="140"/>
    </location>
</feature>
<feature type="transmembrane region" description="Helical" evidence="1">
    <location>
        <begin position="121"/>
        <end position="141"/>
    </location>
</feature>
<organism evidence="3 4">
    <name type="scientific">Salinivirga cyanobacteriivorans</name>
    <dbReference type="NCBI Taxonomy" id="1307839"/>
    <lineage>
        <taxon>Bacteria</taxon>
        <taxon>Pseudomonadati</taxon>
        <taxon>Bacteroidota</taxon>
        <taxon>Bacteroidia</taxon>
        <taxon>Bacteroidales</taxon>
        <taxon>Salinivirgaceae</taxon>
        <taxon>Salinivirga</taxon>
    </lineage>
</organism>
<dbReference type="AlphaFoldDB" id="A0A0S2I0A8"/>
<evidence type="ECO:0000313" key="4">
    <source>
        <dbReference type="Proteomes" id="UP000064893"/>
    </source>
</evidence>
<name>A0A0S2I0A8_9BACT</name>
<feature type="transmembrane region" description="Helical" evidence="1">
    <location>
        <begin position="73"/>
        <end position="91"/>
    </location>
</feature>
<dbReference type="STRING" id="1307839.L21SP5_02162"/>
<proteinExistence type="predicted"/>
<evidence type="ECO:0000256" key="1">
    <source>
        <dbReference type="SAM" id="Phobius"/>
    </source>
</evidence>
<reference evidence="3 4" key="1">
    <citation type="submission" date="2015-11" db="EMBL/GenBank/DDBJ databases">
        <title>Description and complete genome sequence of a novel strain predominating in hypersaline microbial mats and representing a new family of the Bacteriodetes phylum.</title>
        <authorList>
            <person name="Spring S."/>
            <person name="Bunk B."/>
            <person name="Sproer C."/>
            <person name="Klenk H.-P."/>
        </authorList>
    </citation>
    <scope>NUCLEOTIDE SEQUENCE [LARGE SCALE GENOMIC DNA]</scope>
    <source>
        <strain evidence="3 4">L21-Spi-D4</strain>
    </source>
</reference>
<keyword evidence="4" id="KW-1185">Reference proteome</keyword>
<dbReference type="EMBL" id="CP013118">
    <property type="protein sequence ID" value="ALO15795.1"/>
    <property type="molecule type" value="Genomic_DNA"/>
</dbReference>
<accession>A0A0S2I0A8</accession>
<dbReference type="InterPro" id="IPR006976">
    <property type="entry name" value="VanZ-like"/>
</dbReference>